<evidence type="ECO:0000313" key="2">
    <source>
        <dbReference type="Proteomes" id="UP000008063"/>
    </source>
</evidence>
<gene>
    <name evidence="1" type="ORF">SERLA73DRAFT_148788</name>
</gene>
<evidence type="ECO:0000313" key="1">
    <source>
        <dbReference type="EMBL" id="EGO04156.1"/>
    </source>
</evidence>
<name>F8PEU5_SERL3</name>
<accession>F8PEU5</accession>
<organism evidence="2">
    <name type="scientific">Serpula lacrymans var. lacrymans (strain S7.3)</name>
    <name type="common">Dry rot fungus</name>
    <dbReference type="NCBI Taxonomy" id="936435"/>
    <lineage>
        <taxon>Eukaryota</taxon>
        <taxon>Fungi</taxon>
        <taxon>Dikarya</taxon>
        <taxon>Basidiomycota</taxon>
        <taxon>Agaricomycotina</taxon>
        <taxon>Agaricomycetes</taxon>
        <taxon>Agaricomycetidae</taxon>
        <taxon>Boletales</taxon>
        <taxon>Coniophorineae</taxon>
        <taxon>Serpulaceae</taxon>
        <taxon>Serpula</taxon>
    </lineage>
</organism>
<sequence>MTSSTIDAEHLRLINVYGNPAPEKYLMLVISRLGSILCQYAYKNQDLLGYAEDELALDASEDVPGNDGTPSPSDTPRLNTDMALDVKGADFWSQVEKFFAGKQKEWGNKWSNDGWKNYICETLMKDKELWKQTPITNLFMASDADSNTIHIDSATIPADASPGVSSHGAMSMNNILSLTHSTRQNTWGICTDRQIALVVLQTKLYSNYQMNLRDFLAQQQWLK</sequence>
<proteinExistence type="predicted"/>
<protein>
    <submittedName>
        <fullName evidence="1">Uncharacterized protein</fullName>
    </submittedName>
</protein>
<dbReference type="HOGENOM" id="CLU_1240771_0_0_1"/>
<dbReference type="EMBL" id="GL945474">
    <property type="protein sequence ID" value="EGO04156.1"/>
    <property type="molecule type" value="Genomic_DNA"/>
</dbReference>
<dbReference type="Proteomes" id="UP000008063">
    <property type="component" value="Unassembled WGS sequence"/>
</dbReference>
<dbReference type="InParanoid" id="F8PEU5"/>
<dbReference type="AlphaFoldDB" id="F8PEU5"/>
<keyword evidence="2" id="KW-1185">Reference proteome</keyword>
<dbReference type="STRING" id="936435.F8PEU5"/>
<reference evidence="2" key="1">
    <citation type="journal article" date="2011" name="Science">
        <title>The plant cell wall-decomposing machinery underlies the functional diversity of forest fungi.</title>
        <authorList>
            <person name="Eastwood D.C."/>
            <person name="Floudas D."/>
            <person name="Binder M."/>
            <person name="Majcherczyk A."/>
            <person name="Schneider P."/>
            <person name="Aerts A."/>
            <person name="Asiegbu F.O."/>
            <person name="Baker S.E."/>
            <person name="Barry K."/>
            <person name="Bendiksby M."/>
            <person name="Blumentritt M."/>
            <person name="Coutinho P.M."/>
            <person name="Cullen D."/>
            <person name="de Vries R.P."/>
            <person name="Gathman A."/>
            <person name="Goodell B."/>
            <person name="Henrissat B."/>
            <person name="Ihrmark K."/>
            <person name="Kauserud H."/>
            <person name="Kohler A."/>
            <person name="LaButti K."/>
            <person name="Lapidus A."/>
            <person name="Lavin J.L."/>
            <person name="Lee Y.-H."/>
            <person name="Lindquist E."/>
            <person name="Lilly W."/>
            <person name="Lucas S."/>
            <person name="Morin E."/>
            <person name="Murat C."/>
            <person name="Oguiza J.A."/>
            <person name="Park J."/>
            <person name="Pisabarro A.G."/>
            <person name="Riley R."/>
            <person name="Rosling A."/>
            <person name="Salamov A."/>
            <person name="Schmidt O."/>
            <person name="Schmutz J."/>
            <person name="Skrede I."/>
            <person name="Stenlid J."/>
            <person name="Wiebenga A."/>
            <person name="Xie X."/>
            <person name="Kuees U."/>
            <person name="Hibbett D.S."/>
            <person name="Hoffmeister D."/>
            <person name="Hoegberg N."/>
            <person name="Martin F."/>
            <person name="Grigoriev I.V."/>
            <person name="Watkinson S.C."/>
        </authorList>
    </citation>
    <scope>NUCLEOTIDE SEQUENCE [LARGE SCALE GENOMIC DNA]</scope>
    <source>
        <strain evidence="2">strain S7.3</strain>
    </source>
</reference>